<dbReference type="InterPro" id="IPR008338">
    <property type="entry name" value="Capsule_biosynth_CapC"/>
</dbReference>
<evidence type="ECO:0000256" key="1">
    <source>
        <dbReference type="SAM" id="Phobius"/>
    </source>
</evidence>
<dbReference type="GO" id="GO:0016020">
    <property type="term" value="C:membrane"/>
    <property type="evidence" value="ECO:0007669"/>
    <property type="project" value="InterPro"/>
</dbReference>
<feature type="transmembrane region" description="Helical" evidence="1">
    <location>
        <begin position="178"/>
        <end position="196"/>
    </location>
</feature>
<feature type="transmembrane region" description="Helical" evidence="1">
    <location>
        <begin position="133"/>
        <end position="158"/>
    </location>
</feature>
<feature type="transmembrane region" description="Helical" evidence="1">
    <location>
        <begin position="36"/>
        <end position="67"/>
    </location>
</feature>
<reference evidence="3" key="1">
    <citation type="submission" date="2016-10" db="EMBL/GenBank/DDBJ databases">
        <title>Comparative genomics uncovers the prolific and rare metabolic potential of the cyanobacterial genus Moorea.</title>
        <authorList>
            <person name="Leao T."/>
            <person name="Castelao G."/>
            <person name="Korobeynikov A."/>
            <person name="Monroe E.A."/>
            <person name="Podell S."/>
            <person name="Glukhov E."/>
            <person name="Allen E."/>
            <person name="Gerwick W.H."/>
            <person name="Gerwick L."/>
        </authorList>
    </citation>
    <scope>NUCLEOTIDE SEQUENCE [LARGE SCALE GENOMIC DNA]</scope>
    <source>
        <strain evidence="3">JHB</strain>
    </source>
</reference>
<feature type="transmembrane region" description="Helical" evidence="1">
    <location>
        <begin position="251"/>
        <end position="272"/>
    </location>
</feature>
<protein>
    <submittedName>
        <fullName evidence="2">Uncharacterized protein</fullName>
    </submittedName>
</protein>
<keyword evidence="1" id="KW-0472">Membrane</keyword>
<proteinExistence type="predicted"/>
<sequence>MFETINTSEITRLALLIGAYSALHYKKTEGVIPGGIIVPGLLVVSLILSPMWGISLIALAFVLYAFYQCYFKQSSKPRTPMYILAMISLFSVYPIAILYDSLGWMELSQDSLTGSLLPAIIAFSWLKQKRLKVLQGIGITTLFTGGIVATIYWLGWSWLDLDFNIVHPAYADQLDIEFNYPMFQFGIVLLLGYWIYQKSSVRSGGYIVLSAAAALLMQPLSAVAFLVGCFLVGTFSWLISRYTLIIGLNRYGLVLFMSVVYVWGVELLVLLFNPTLVPFRGLNLLVVIAMISLVNDLLLYWKQGGGKYMSLIGLVAIVIHVLANKIAFLF</sequence>
<organism evidence="2 3">
    <name type="scientific">Moorena producens (strain JHB)</name>
    <dbReference type="NCBI Taxonomy" id="1454205"/>
    <lineage>
        <taxon>Bacteria</taxon>
        <taxon>Bacillati</taxon>
        <taxon>Cyanobacteriota</taxon>
        <taxon>Cyanophyceae</taxon>
        <taxon>Coleofasciculales</taxon>
        <taxon>Coleofasciculaceae</taxon>
        <taxon>Moorena</taxon>
    </lineage>
</organism>
<gene>
    <name evidence="2" type="ORF">BJP36_23695</name>
</gene>
<dbReference type="EMBL" id="CP017708">
    <property type="protein sequence ID" value="AOY82465.1"/>
    <property type="molecule type" value="Genomic_DNA"/>
</dbReference>
<dbReference type="Proteomes" id="UP000176944">
    <property type="component" value="Chromosome"/>
</dbReference>
<accession>A0A1D9G4N7</accession>
<feature type="transmembrane region" description="Helical" evidence="1">
    <location>
        <begin position="308"/>
        <end position="328"/>
    </location>
</feature>
<dbReference type="Pfam" id="PF14102">
    <property type="entry name" value="Caps_synth_CapC"/>
    <property type="match status" value="1"/>
</dbReference>
<feature type="transmembrane region" description="Helical" evidence="1">
    <location>
        <begin position="79"/>
        <end position="99"/>
    </location>
</feature>
<evidence type="ECO:0000313" key="3">
    <source>
        <dbReference type="Proteomes" id="UP000176944"/>
    </source>
</evidence>
<feature type="transmembrane region" description="Helical" evidence="1">
    <location>
        <begin position="208"/>
        <end position="239"/>
    </location>
</feature>
<keyword evidence="1" id="KW-0812">Transmembrane</keyword>
<feature type="transmembrane region" description="Helical" evidence="1">
    <location>
        <begin position="284"/>
        <end position="302"/>
    </location>
</feature>
<name>A0A1D9G4N7_MOOP1</name>
<keyword evidence="1" id="KW-1133">Transmembrane helix</keyword>
<dbReference type="AlphaFoldDB" id="A0A1D9G4N7"/>
<feature type="transmembrane region" description="Helical" evidence="1">
    <location>
        <begin position="111"/>
        <end position="126"/>
    </location>
</feature>
<dbReference type="GO" id="GO:0045227">
    <property type="term" value="P:capsule polysaccharide biosynthetic process"/>
    <property type="evidence" value="ECO:0007669"/>
    <property type="project" value="InterPro"/>
</dbReference>
<evidence type="ECO:0000313" key="2">
    <source>
        <dbReference type="EMBL" id="AOY82465.1"/>
    </source>
</evidence>